<gene>
    <name evidence="2" type="ORF">RMSM_00584</name>
</gene>
<feature type="region of interest" description="Disordered" evidence="1">
    <location>
        <begin position="1"/>
        <end position="40"/>
    </location>
</feature>
<dbReference type="Proteomes" id="UP000011991">
    <property type="component" value="Unassembled WGS sequence"/>
</dbReference>
<dbReference type="AlphaFoldDB" id="M5RT67"/>
<reference evidence="2 3" key="1">
    <citation type="journal article" date="2013" name="Mar. Genomics">
        <title>Expression of sulfatases in Rhodopirellula baltica and the diversity of sulfatases in the genus Rhodopirellula.</title>
        <authorList>
            <person name="Wegner C.E."/>
            <person name="Richter-Heitmann T."/>
            <person name="Klindworth A."/>
            <person name="Klockow C."/>
            <person name="Richter M."/>
            <person name="Achstetter T."/>
            <person name="Glockner F.O."/>
            <person name="Harder J."/>
        </authorList>
    </citation>
    <scope>NUCLEOTIDE SEQUENCE [LARGE SCALE GENOMIC DNA]</scope>
    <source>
        <strain evidence="2 3">SM1</strain>
    </source>
</reference>
<protein>
    <submittedName>
        <fullName evidence="2">Uncharacterized protein</fullName>
    </submittedName>
</protein>
<sequence length="40" mass="3994">MIVSAGSSSAVSIKTDPLSHGVPSGQSRPVETIAAISQVK</sequence>
<accession>M5RT67</accession>
<evidence type="ECO:0000313" key="2">
    <source>
        <dbReference type="EMBL" id="EMI22485.1"/>
    </source>
</evidence>
<comment type="caution">
    <text evidence="2">The sequence shown here is derived from an EMBL/GenBank/DDBJ whole genome shotgun (WGS) entry which is preliminary data.</text>
</comment>
<dbReference type="EMBL" id="ANOG01000089">
    <property type="protein sequence ID" value="EMI22485.1"/>
    <property type="molecule type" value="Genomic_DNA"/>
</dbReference>
<name>M5RT67_9BACT</name>
<evidence type="ECO:0000313" key="3">
    <source>
        <dbReference type="Proteomes" id="UP000011991"/>
    </source>
</evidence>
<organism evidence="2 3">
    <name type="scientific">Rhodopirellula maiorica SM1</name>
    <dbReference type="NCBI Taxonomy" id="1265738"/>
    <lineage>
        <taxon>Bacteria</taxon>
        <taxon>Pseudomonadati</taxon>
        <taxon>Planctomycetota</taxon>
        <taxon>Planctomycetia</taxon>
        <taxon>Pirellulales</taxon>
        <taxon>Pirellulaceae</taxon>
        <taxon>Novipirellula</taxon>
    </lineage>
</organism>
<proteinExistence type="predicted"/>
<keyword evidence="3" id="KW-1185">Reference proteome</keyword>
<evidence type="ECO:0000256" key="1">
    <source>
        <dbReference type="SAM" id="MobiDB-lite"/>
    </source>
</evidence>
<feature type="compositionally biased region" description="Low complexity" evidence="1">
    <location>
        <begin position="1"/>
        <end position="13"/>
    </location>
</feature>